<dbReference type="GO" id="GO:0006337">
    <property type="term" value="P:nucleosome disassembly"/>
    <property type="evidence" value="ECO:0007669"/>
    <property type="project" value="TreeGrafter"/>
</dbReference>
<dbReference type="Proteomes" id="UP001054857">
    <property type="component" value="Unassembled WGS sequence"/>
</dbReference>
<evidence type="ECO:0000256" key="2">
    <source>
        <dbReference type="ARBA" id="ARBA00022741"/>
    </source>
</evidence>
<keyword evidence="2 4" id="KW-0547">Nucleotide-binding</keyword>
<evidence type="ECO:0000313" key="8">
    <source>
        <dbReference type="EMBL" id="GFR40833.1"/>
    </source>
</evidence>
<keyword evidence="9" id="KW-1185">Reference proteome</keyword>
<feature type="compositionally biased region" description="Basic and acidic residues" evidence="5">
    <location>
        <begin position="234"/>
        <end position="252"/>
    </location>
</feature>
<feature type="non-terminal residue" evidence="8">
    <location>
        <position position="1"/>
    </location>
</feature>
<dbReference type="PANTHER" id="PTHR23069:SF7">
    <property type="entry name" value="P-LOOP CONTAINING NUCLEOSIDE TRIPHOSPHATE HYDROLASES SUPERFAMILY PROTEIN"/>
    <property type="match status" value="1"/>
</dbReference>
<dbReference type="GO" id="GO:0005634">
    <property type="term" value="C:nucleus"/>
    <property type="evidence" value="ECO:0007669"/>
    <property type="project" value="TreeGrafter"/>
</dbReference>
<feature type="region of interest" description="Disordered" evidence="5">
    <location>
        <begin position="309"/>
        <end position="335"/>
    </location>
</feature>
<keyword evidence="3 4" id="KW-0067">ATP-binding</keyword>
<gene>
    <name evidence="8" type="ORF">Agub_g1308</name>
</gene>
<name>A0AAD3HHH6_9CHLO</name>
<reference evidence="8 9" key="1">
    <citation type="journal article" date="2021" name="Sci. Rep.">
        <title>Genome sequencing of the multicellular alga Astrephomene provides insights into convergent evolution of germ-soma differentiation.</title>
        <authorList>
            <person name="Yamashita S."/>
            <person name="Yamamoto K."/>
            <person name="Matsuzaki R."/>
            <person name="Suzuki S."/>
            <person name="Yamaguchi H."/>
            <person name="Hirooka S."/>
            <person name="Minakuchi Y."/>
            <person name="Miyagishima S."/>
            <person name="Kawachi M."/>
            <person name="Toyoda A."/>
            <person name="Nozaki H."/>
        </authorList>
    </citation>
    <scope>NUCLEOTIDE SEQUENCE [LARGE SCALE GENOMIC DNA]</scope>
    <source>
        <strain evidence="8 9">NIES-4017</strain>
    </source>
</reference>
<sequence length="335" mass="34657">VPVALFARGGADVLGKYHGDAERTLRLLFEEARRRAPSIIFLDELDALAPRRSVAAGGTDQIYASVVATLLALMDGVADRGQVVVIGATNRPDNLDPALRRPGRFDREVAFGLPGPADRAAVLRVHTAGWRPGPPGRELLERLAAATEGFAGADLEALCTSAVMAAVRRACSPSRSTSTTTTFTTTACAATAATATVTPAAAAAGAGALCGTAASAAGALEELMRRRERWQQATERRRRERQERQRRREEEAVRVAEAARAAEVKVVKVSEGKEEGAAGGGEGARAVREDAVAAMDVCGEQERVAVVEGADSAAGGDSTGGVGGGGEGGDVEMAE</sequence>
<feature type="domain" description="AAA ATPase AAA+ lid" evidence="7">
    <location>
        <begin position="140"/>
        <end position="171"/>
    </location>
</feature>
<dbReference type="Pfam" id="PF17862">
    <property type="entry name" value="AAA_lid_3"/>
    <property type="match status" value="1"/>
</dbReference>
<dbReference type="InterPro" id="IPR045199">
    <property type="entry name" value="ATAD2-like"/>
</dbReference>
<feature type="domain" description="ATPase AAA-type core" evidence="6">
    <location>
        <begin position="9"/>
        <end position="112"/>
    </location>
</feature>
<dbReference type="EMBL" id="BMAR01000001">
    <property type="protein sequence ID" value="GFR40833.1"/>
    <property type="molecule type" value="Genomic_DNA"/>
</dbReference>
<evidence type="ECO:0000313" key="9">
    <source>
        <dbReference type="Proteomes" id="UP001054857"/>
    </source>
</evidence>
<feature type="compositionally biased region" description="Gly residues" evidence="5">
    <location>
        <begin position="317"/>
        <end position="328"/>
    </location>
</feature>
<dbReference type="Pfam" id="PF00004">
    <property type="entry name" value="AAA"/>
    <property type="match status" value="1"/>
</dbReference>
<dbReference type="InterPro" id="IPR041569">
    <property type="entry name" value="AAA_lid_3"/>
</dbReference>
<dbReference type="GO" id="GO:0042393">
    <property type="term" value="F:histone binding"/>
    <property type="evidence" value="ECO:0007669"/>
    <property type="project" value="TreeGrafter"/>
</dbReference>
<dbReference type="PROSITE" id="PS00674">
    <property type="entry name" value="AAA"/>
    <property type="match status" value="1"/>
</dbReference>
<comment type="similarity">
    <text evidence="1 4">Belongs to the AAA ATPase family.</text>
</comment>
<evidence type="ECO:0000259" key="6">
    <source>
        <dbReference type="Pfam" id="PF00004"/>
    </source>
</evidence>
<protein>
    <submittedName>
        <fullName evidence="8">Uncharacterized protein</fullName>
    </submittedName>
</protein>
<accession>A0AAD3HHH6</accession>
<evidence type="ECO:0000256" key="1">
    <source>
        <dbReference type="ARBA" id="ARBA00006914"/>
    </source>
</evidence>
<dbReference type="Gene3D" id="1.10.8.60">
    <property type="match status" value="1"/>
</dbReference>
<organism evidence="8 9">
    <name type="scientific">Astrephomene gubernaculifera</name>
    <dbReference type="NCBI Taxonomy" id="47775"/>
    <lineage>
        <taxon>Eukaryota</taxon>
        <taxon>Viridiplantae</taxon>
        <taxon>Chlorophyta</taxon>
        <taxon>core chlorophytes</taxon>
        <taxon>Chlorophyceae</taxon>
        <taxon>CS clade</taxon>
        <taxon>Chlamydomonadales</taxon>
        <taxon>Astrephomenaceae</taxon>
        <taxon>Astrephomene</taxon>
    </lineage>
</organism>
<evidence type="ECO:0000259" key="7">
    <source>
        <dbReference type="Pfam" id="PF17862"/>
    </source>
</evidence>
<dbReference type="InterPro" id="IPR003960">
    <property type="entry name" value="ATPase_AAA_CS"/>
</dbReference>
<dbReference type="SUPFAM" id="SSF52540">
    <property type="entry name" value="P-loop containing nucleoside triphosphate hydrolases"/>
    <property type="match status" value="1"/>
</dbReference>
<dbReference type="GO" id="GO:0005524">
    <property type="term" value="F:ATP binding"/>
    <property type="evidence" value="ECO:0007669"/>
    <property type="project" value="UniProtKB-KW"/>
</dbReference>
<evidence type="ECO:0000256" key="3">
    <source>
        <dbReference type="ARBA" id="ARBA00022840"/>
    </source>
</evidence>
<proteinExistence type="inferred from homology"/>
<dbReference type="AlphaFoldDB" id="A0AAD3HHH6"/>
<comment type="caution">
    <text evidence="8">The sequence shown here is derived from an EMBL/GenBank/DDBJ whole genome shotgun (WGS) entry which is preliminary data.</text>
</comment>
<evidence type="ECO:0000256" key="5">
    <source>
        <dbReference type="SAM" id="MobiDB-lite"/>
    </source>
</evidence>
<evidence type="ECO:0000256" key="4">
    <source>
        <dbReference type="RuleBase" id="RU003651"/>
    </source>
</evidence>
<dbReference type="PANTHER" id="PTHR23069">
    <property type="entry name" value="AAA DOMAIN-CONTAINING"/>
    <property type="match status" value="1"/>
</dbReference>
<dbReference type="Gene3D" id="3.40.50.300">
    <property type="entry name" value="P-loop containing nucleotide triphosphate hydrolases"/>
    <property type="match status" value="1"/>
</dbReference>
<dbReference type="FunFam" id="3.40.50.300:FF:000061">
    <property type="entry name" value="ATPase family, AAA domain-containing 2"/>
    <property type="match status" value="1"/>
</dbReference>
<dbReference type="GO" id="GO:0003682">
    <property type="term" value="F:chromatin binding"/>
    <property type="evidence" value="ECO:0007669"/>
    <property type="project" value="TreeGrafter"/>
</dbReference>
<dbReference type="GO" id="GO:0016887">
    <property type="term" value="F:ATP hydrolysis activity"/>
    <property type="evidence" value="ECO:0007669"/>
    <property type="project" value="InterPro"/>
</dbReference>
<dbReference type="GO" id="GO:0045815">
    <property type="term" value="P:transcription initiation-coupled chromatin remodeling"/>
    <property type="evidence" value="ECO:0007669"/>
    <property type="project" value="TreeGrafter"/>
</dbReference>
<feature type="region of interest" description="Disordered" evidence="5">
    <location>
        <begin position="231"/>
        <end position="252"/>
    </location>
</feature>
<dbReference type="InterPro" id="IPR027417">
    <property type="entry name" value="P-loop_NTPase"/>
</dbReference>
<dbReference type="InterPro" id="IPR003959">
    <property type="entry name" value="ATPase_AAA_core"/>
</dbReference>
<dbReference type="GO" id="GO:0006334">
    <property type="term" value="P:nucleosome assembly"/>
    <property type="evidence" value="ECO:0007669"/>
    <property type="project" value="TreeGrafter"/>
</dbReference>
<feature type="non-terminal residue" evidence="8">
    <location>
        <position position="335"/>
    </location>
</feature>